<feature type="region of interest" description="Disordered" evidence="1">
    <location>
        <begin position="121"/>
        <end position="385"/>
    </location>
</feature>
<feature type="compositionally biased region" description="Low complexity" evidence="1">
    <location>
        <begin position="70"/>
        <end position="79"/>
    </location>
</feature>
<evidence type="ECO:0000313" key="2">
    <source>
        <dbReference type="EMBL" id="CBJ26691.1"/>
    </source>
</evidence>
<evidence type="ECO:0000313" key="3">
    <source>
        <dbReference type="Proteomes" id="UP000002630"/>
    </source>
</evidence>
<feature type="compositionally biased region" description="Basic and acidic residues" evidence="1">
    <location>
        <begin position="319"/>
        <end position="335"/>
    </location>
</feature>
<feature type="compositionally biased region" description="Polar residues" evidence="1">
    <location>
        <begin position="221"/>
        <end position="237"/>
    </location>
</feature>
<dbReference type="SMART" id="SM01425">
    <property type="entry name" value="EsV_1_7"/>
    <property type="match status" value="2"/>
</dbReference>
<organism evidence="2 3">
    <name type="scientific">Ectocarpus siliculosus</name>
    <name type="common">Brown alga</name>
    <name type="synonym">Conferva siliculosa</name>
    <dbReference type="NCBI Taxonomy" id="2880"/>
    <lineage>
        <taxon>Eukaryota</taxon>
        <taxon>Sar</taxon>
        <taxon>Stramenopiles</taxon>
        <taxon>Ochrophyta</taxon>
        <taxon>PX clade</taxon>
        <taxon>Phaeophyceae</taxon>
        <taxon>Ectocarpales</taxon>
        <taxon>Ectocarpaceae</taxon>
        <taxon>Ectocarpus</taxon>
    </lineage>
</organism>
<reference evidence="2 3" key="1">
    <citation type="journal article" date="2010" name="Nature">
        <title>The Ectocarpus genome and the independent evolution of multicellularity in brown algae.</title>
        <authorList>
            <person name="Cock J.M."/>
            <person name="Sterck L."/>
            <person name="Rouze P."/>
            <person name="Scornet D."/>
            <person name="Allen A.E."/>
            <person name="Amoutzias G."/>
            <person name="Anthouard V."/>
            <person name="Artiguenave F."/>
            <person name="Aury J.M."/>
            <person name="Badger J.H."/>
            <person name="Beszteri B."/>
            <person name="Billiau K."/>
            <person name="Bonnet E."/>
            <person name="Bothwell J.H."/>
            <person name="Bowler C."/>
            <person name="Boyen C."/>
            <person name="Brownlee C."/>
            <person name="Carrano C.J."/>
            <person name="Charrier B."/>
            <person name="Cho G.Y."/>
            <person name="Coelho S.M."/>
            <person name="Collen J."/>
            <person name="Corre E."/>
            <person name="Da Silva C."/>
            <person name="Delage L."/>
            <person name="Delaroque N."/>
            <person name="Dittami S.M."/>
            <person name="Doulbeau S."/>
            <person name="Elias M."/>
            <person name="Farnham G."/>
            <person name="Gachon C.M."/>
            <person name="Gschloessl B."/>
            <person name="Heesch S."/>
            <person name="Jabbari K."/>
            <person name="Jubin C."/>
            <person name="Kawai H."/>
            <person name="Kimura K."/>
            <person name="Kloareg B."/>
            <person name="Kupper F.C."/>
            <person name="Lang D."/>
            <person name="Le Bail A."/>
            <person name="Leblanc C."/>
            <person name="Lerouge P."/>
            <person name="Lohr M."/>
            <person name="Lopez P.J."/>
            <person name="Martens C."/>
            <person name="Maumus F."/>
            <person name="Michel G."/>
            <person name="Miranda-Saavedra D."/>
            <person name="Morales J."/>
            <person name="Moreau H."/>
            <person name="Motomura T."/>
            <person name="Nagasato C."/>
            <person name="Napoli C.A."/>
            <person name="Nelson D.R."/>
            <person name="Nyvall-Collen P."/>
            <person name="Peters A.F."/>
            <person name="Pommier C."/>
            <person name="Potin P."/>
            <person name="Poulain J."/>
            <person name="Quesneville H."/>
            <person name="Read B."/>
            <person name="Rensing S.A."/>
            <person name="Ritter A."/>
            <person name="Rousvoal S."/>
            <person name="Samanta M."/>
            <person name="Samson G."/>
            <person name="Schroeder D.C."/>
            <person name="Segurens B."/>
            <person name="Strittmatter M."/>
            <person name="Tonon T."/>
            <person name="Tregear J.W."/>
            <person name="Valentin K."/>
            <person name="von Dassow P."/>
            <person name="Yamagishi T."/>
            <person name="Van de Peer Y."/>
            <person name="Wincker P."/>
        </authorList>
    </citation>
    <scope>NUCLEOTIDE SEQUENCE [LARGE SCALE GENOMIC DNA]</scope>
    <source>
        <strain evidence="3">Ec32 / CCAP1310/4</strain>
    </source>
</reference>
<feature type="compositionally biased region" description="Basic and acidic residues" evidence="1">
    <location>
        <begin position="278"/>
        <end position="287"/>
    </location>
</feature>
<dbReference type="Proteomes" id="UP000002630">
    <property type="component" value="Unassembled WGS sequence"/>
</dbReference>
<protein>
    <submittedName>
        <fullName evidence="2">Uncharacterized protein</fullName>
    </submittedName>
</protein>
<feature type="compositionally biased region" description="Low complexity" evidence="1">
    <location>
        <begin position="247"/>
        <end position="259"/>
    </location>
</feature>
<name>D7G0U7_ECTSI</name>
<dbReference type="AlphaFoldDB" id="D7G0U7"/>
<dbReference type="EMBL" id="FN649760">
    <property type="protein sequence ID" value="CBJ26691.1"/>
    <property type="molecule type" value="Genomic_DNA"/>
</dbReference>
<sequence>MRCQHRGCSNLARYGPLDSPPRACQLHKRVGQFTTDRHGALFRATREGNAFRELAAATVKSPPPCSIFKGSSGRSSSSSHPMPGRTSATRGCEARPDYGLPGATRAVYCFSHKKGPMVQLFKEPPSLPNKAGQAESAAAPVVTRKATTGKRSQGPAAAAAAAAASVGAKKTRAPSDIDRNGSKKARRGQQETEEDNDADVSGTHRSKKRRSGGKDERGAISSAQVTKENLTKTTAKTSAPSLPSPAPAAEANPPSSPNNRLADSSGMAPSVEFLVLRQAREDAKTEAEASGLGRRPRAPSRRALEAAGRLKGTGAQWMSREKKAEDLRVKAELRQQRKQYQKVSPEALSAPYSKQHGTGQRKETSVGRGQKPSKQARSTAVAESG</sequence>
<dbReference type="InterPro" id="IPR043822">
    <property type="entry name" value="EsV_1_7_cys"/>
</dbReference>
<dbReference type="OrthoDB" id="10438147at2759"/>
<dbReference type="Pfam" id="PF19114">
    <property type="entry name" value="EsV_1_7_cys"/>
    <property type="match status" value="2"/>
</dbReference>
<keyword evidence="3" id="KW-1185">Reference proteome</keyword>
<gene>
    <name evidence="2" type="ORF">Esi_0042_0009</name>
</gene>
<accession>D7G0U7</accession>
<proteinExistence type="predicted"/>
<feature type="region of interest" description="Disordered" evidence="1">
    <location>
        <begin position="65"/>
        <end position="96"/>
    </location>
</feature>
<evidence type="ECO:0000256" key="1">
    <source>
        <dbReference type="SAM" id="MobiDB-lite"/>
    </source>
</evidence>
<dbReference type="InParanoid" id="D7G0U7"/>